<name>A0A165FK71_XYLHT</name>
<feature type="compositionally biased region" description="Polar residues" evidence="1">
    <location>
        <begin position="227"/>
        <end position="240"/>
    </location>
</feature>
<feature type="compositionally biased region" description="Polar residues" evidence="1">
    <location>
        <begin position="383"/>
        <end position="396"/>
    </location>
</feature>
<protein>
    <submittedName>
        <fullName evidence="2">Uncharacterized protein</fullName>
    </submittedName>
</protein>
<feature type="compositionally biased region" description="Polar residues" evidence="1">
    <location>
        <begin position="256"/>
        <end position="265"/>
    </location>
</feature>
<feature type="compositionally biased region" description="Polar residues" evidence="1">
    <location>
        <begin position="281"/>
        <end position="300"/>
    </location>
</feature>
<dbReference type="Proteomes" id="UP000076632">
    <property type="component" value="Unassembled WGS sequence"/>
</dbReference>
<dbReference type="InterPro" id="IPR004354">
    <property type="entry name" value="Meiotic_Rec114"/>
</dbReference>
<dbReference type="AlphaFoldDB" id="A0A165FK71"/>
<dbReference type="OrthoDB" id="5360255at2759"/>
<organism evidence="2 3">
    <name type="scientific">Xylona heveae (strain CBS 132557 / TC161)</name>
    <dbReference type="NCBI Taxonomy" id="1328760"/>
    <lineage>
        <taxon>Eukaryota</taxon>
        <taxon>Fungi</taxon>
        <taxon>Dikarya</taxon>
        <taxon>Ascomycota</taxon>
        <taxon>Pezizomycotina</taxon>
        <taxon>Xylonomycetes</taxon>
        <taxon>Xylonales</taxon>
        <taxon>Xylonaceae</taxon>
        <taxon>Xylona</taxon>
    </lineage>
</organism>
<evidence type="ECO:0000256" key="1">
    <source>
        <dbReference type="SAM" id="MobiDB-lite"/>
    </source>
</evidence>
<evidence type="ECO:0000313" key="3">
    <source>
        <dbReference type="Proteomes" id="UP000076632"/>
    </source>
</evidence>
<feature type="region of interest" description="Disordered" evidence="1">
    <location>
        <begin position="223"/>
        <end position="434"/>
    </location>
</feature>
<dbReference type="RefSeq" id="XP_018186629.1">
    <property type="nucleotide sequence ID" value="XM_018336196.1"/>
</dbReference>
<dbReference type="STRING" id="1328760.A0A165FK71"/>
<proteinExistence type="predicted"/>
<feature type="compositionally biased region" description="Polar residues" evidence="1">
    <location>
        <begin position="314"/>
        <end position="330"/>
    </location>
</feature>
<dbReference type="OMA" id="RRFQLKF"/>
<evidence type="ECO:0000313" key="2">
    <source>
        <dbReference type="EMBL" id="KZF21074.1"/>
    </source>
</evidence>
<dbReference type="Pfam" id="PF03525">
    <property type="entry name" value="Meiotic_rec114"/>
    <property type="match status" value="1"/>
</dbReference>
<reference evidence="2 3" key="1">
    <citation type="journal article" date="2016" name="Fungal Biol.">
        <title>The genome of Xylona heveae provides a window into fungal endophytism.</title>
        <authorList>
            <person name="Gazis R."/>
            <person name="Kuo A."/>
            <person name="Riley R."/>
            <person name="LaButti K."/>
            <person name="Lipzen A."/>
            <person name="Lin J."/>
            <person name="Amirebrahimi M."/>
            <person name="Hesse C.N."/>
            <person name="Spatafora J.W."/>
            <person name="Henrissat B."/>
            <person name="Hainaut M."/>
            <person name="Grigoriev I.V."/>
            <person name="Hibbett D.S."/>
        </authorList>
    </citation>
    <scope>NUCLEOTIDE SEQUENCE [LARGE SCALE GENOMIC DNA]</scope>
    <source>
        <strain evidence="2 3">TC161</strain>
    </source>
</reference>
<dbReference type="GO" id="GO:0007131">
    <property type="term" value="P:reciprocal meiotic recombination"/>
    <property type="evidence" value="ECO:0007669"/>
    <property type="project" value="InterPro"/>
</dbReference>
<dbReference type="EMBL" id="KV407461">
    <property type="protein sequence ID" value="KZF21074.1"/>
    <property type="molecule type" value="Genomic_DNA"/>
</dbReference>
<gene>
    <name evidence="2" type="ORF">L228DRAFT_284146</name>
</gene>
<accession>A0A165FK71</accession>
<dbReference type="InParanoid" id="A0A165FK71"/>
<keyword evidence="3" id="KW-1185">Reference proteome</keyword>
<dbReference type="GeneID" id="28901333"/>
<sequence length="509" mass="55679">MAPNAIPASQTPALQWTSLPITKFSHAINLNQHDTNVNWSHITKRDNMFVVFDSAKSFINTVTEERRLLKVIVGADVVEIVDLDRLCQDMADAAAQSSLFLSQTGQTPSAVMIRCPCIAMRYLKPTGEIRRFQIRLAVEADFYTAASILTRIGFSLNNGPVRRTTTIMPPSRPISAPSQLHPTEFLSLSQSEPAFDRTIEVESPTAEMPRNLISSIPTSHRFLDDQPFQSSAPVHASTRQLPEDIIRPTTAPVSMPLSQEETLTQIIPPRRELPFGRPVPASSSPSRTTIPKSGQLSRRPTFSVADLPPLRTPTYVSETSDVSNNTTLANTPILPTAPGETTKTRAPRKRARTSKCTTKPNKVTAPLEVSQPSVSEPPVPHLQPSSLDHPTTSVVDPNSACHYQPLSDHASNQAADSSSQLQPPLPSSGGANEPLSSEYLAHIDAFIAQHAPNTTASSHAESLVDYSSLPNDERLAALDTMICNLIEDENFITLCQDVENTWRRIGLQL</sequence>